<dbReference type="InterPro" id="IPR013486">
    <property type="entry name" value="SpoIID/LytB"/>
</dbReference>
<comment type="caution">
    <text evidence="2">The sequence shown here is derived from an EMBL/GenBank/DDBJ whole genome shotgun (WGS) entry which is preliminary data.</text>
</comment>
<evidence type="ECO:0000313" key="2">
    <source>
        <dbReference type="EMBL" id="HHJ53593.1"/>
    </source>
</evidence>
<dbReference type="InterPro" id="IPR013693">
    <property type="entry name" value="SpoIID/LytB_N"/>
</dbReference>
<dbReference type="EMBL" id="DROD01000662">
    <property type="protein sequence ID" value="HHJ53593.1"/>
    <property type="molecule type" value="Genomic_DNA"/>
</dbReference>
<gene>
    <name evidence="2" type="ORF">ENJ89_10395</name>
</gene>
<dbReference type="Pfam" id="PF08486">
    <property type="entry name" value="SpoIID"/>
    <property type="match status" value="1"/>
</dbReference>
<dbReference type="NCBIfam" id="TIGR02669">
    <property type="entry name" value="SpoIID_LytB"/>
    <property type="match status" value="1"/>
</dbReference>
<accession>A0A7V5UFS2</accession>
<dbReference type="Proteomes" id="UP000886124">
    <property type="component" value="Unassembled WGS sequence"/>
</dbReference>
<organism evidence="2">
    <name type="scientific">Caldithrix abyssi</name>
    <dbReference type="NCBI Taxonomy" id="187145"/>
    <lineage>
        <taxon>Bacteria</taxon>
        <taxon>Pseudomonadati</taxon>
        <taxon>Calditrichota</taxon>
        <taxon>Calditrichia</taxon>
        <taxon>Calditrichales</taxon>
        <taxon>Calditrichaceae</taxon>
        <taxon>Caldithrix</taxon>
    </lineage>
</organism>
<dbReference type="AlphaFoldDB" id="A0A7V5UFS2"/>
<evidence type="ECO:0000259" key="1">
    <source>
        <dbReference type="Pfam" id="PF08486"/>
    </source>
</evidence>
<dbReference type="GO" id="GO:0030435">
    <property type="term" value="P:sporulation resulting in formation of a cellular spore"/>
    <property type="evidence" value="ECO:0007669"/>
    <property type="project" value="InterPro"/>
</dbReference>
<reference evidence="2" key="1">
    <citation type="journal article" date="2020" name="mSystems">
        <title>Genome- and Community-Level Interaction Insights into Carbon Utilization and Element Cycling Functions of Hydrothermarchaeota in Hydrothermal Sediment.</title>
        <authorList>
            <person name="Zhou Z."/>
            <person name="Liu Y."/>
            <person name="Xu W."/>
            <person name="Pan J."/>
            <person name="Luo Z.H."/>
            <person name="Li M."/>
        </authorList>
    </citation>
    <scope>NUCLEOTIDE SEQUENCE [LARGE SCALE GENOMIC DNA]</scope>
    <source>
        <strain evidence="2">HyVt-527</strain>
    </source>
</reference>
<proteinExistence type="predicted"/>
<name>A0A7V5UFS2_CALAY</name>
<feature type="domain" description="Sporulation stage II protein D amidase enhancer LytB N-terminal" evidence="1">
    <location>
        <begin position="126"/>
        <end position="218"/>
    </location>
</feature>
<sequence>MLIPDTIPNKEPVIRVGITLPEDDYTSITLVTPDDQDYQMESGGRTTMLSRNQQVLIKLHGEQFTIHINEEELRAESEIRIFPVVSRQALAPQEGVTVKNVISGRGFHWRKYINVILPGTVIIEKYRQRLLVINELPLEHYLMCVATSEMGAACPPALIEAQTIAARSWLLANVEQKHRDLGMDVCNDDCCQRYQGTTFLTEQSVQGALNTYGHVLMYENKICDARYSKSCGGVMESFDAIWDGAPVPYLQVVADAAQDPPEWRKPLSEEQNFEYWVNHVPDTFCSPHTIPEDELKKYLGSVDEEGHYFRWEQEIDPQQLAANLQRHFGADIREITDIRIISRGGSGRINHLTIDYIDGQGRKQAFELDSEYKVRQGMHASFLYSSAFTVRTVRNAQDHVEKFILKGAGWGHGVGLCQIGALGMSLKGYSSPEIVSHYYPGSILKKIY</sequence>
<protein>
    <submittedName>
        <fullName evidence="2">SpoIID/LytB domain-containing protein</fullName>
    </submittedName>
</protein>